<comment type="function">
    <text evidence="1 9">Catalyzes the synthesis of GMP from XMP.</text>
</comment>
<evidence type="ECO:0000256" key="10">
    <source>
        <dbReference type="PROSITE-ProRule" id="PRU00886"/>
    </source>
</evidence>
<evidence type="ECO:0000256" key="3">
    <source>
        <dbReference type="ARBA" id="ARBA00022598"/>
    </source>
</evidence>
<dbReference type="PRINTS" id="PR00099">
    <property type="entry name" value="CPSGATASE"/>
</dbReference>
<keyword evidence="7 9" id="KW-0067">ATP-binding</keyword>
<dbReference type="RefSeq" id="WP_013658295.1">
    <property type="nucleotide sequence ID" value="NC_015275.1"/>
</dbReference>
<dbReference type="InterPro" id="IPR017926">
    <property type="entry name" value="GATASE"/>
</dbReference>
<evidence type="ECO:0000256" key="2">
    <source>
        <dbReference type="ARBA" id="ARBA00005153"/>
    </source>
</evidence>
<dbReference type="PROSITE" id="PS51553">
    <property type="entry name" value="GMPS_ATP_PPASE"/>
    <property type="match status" value="1"/>
</dbReference>
<evidence type="ECO:0000256" key="8">
    <source>
        <dbReference type="ARBA" id="ARBA00022962"/>
    </source>
</evidence>
<comment type="subunit">
    <text evidence="9">Homodimer.</text>
</comment>
<dbReference type="FunFam" id="3.30.300.10:FF:000002">
    <property type="entry name" value="GMP synthase [glutamine-hydrolyzing]"/>
    <property type="match status" value="1"/>
</dbReference>
<feature type="domain" description="GMPS ATP-PPase" evidence="11">
    <location>
        <begin position="196"/>
        <end position="388"/>
    </location>
</feature>
<dbReference type="KEGG" id="cle:Clole_3328"/>
<reference evidence="12 13" key="1">
    <citation type="journal article" date="2011" name="J. Bacteriol.">
        <title>Complete genome sequence of the cellulose-degrading bacterium Cellulosilyticum lentocellum.</title>
        <authorList>
            <consortium name="US DOE Joint Genome Institute"/>
            <person name="Miller D.A."/>
            <person name="Suen G."/>
            <person name="Bruce D."/>
            <person name="Copeland A."/>
            <person name="Cheng J.F."/>
            <person name="Detter C."/>
            <person name="Goodwin L.A."/>
            <person name="Han C.S."/>
            <person name="Hauser L.J."/>
            <person name="Land M.L."/>
            <person name="Lapidus A."/>
            <person name="Lucas S."/>
            <person name="Meincke L."/>
            <person name="Pitluck S."/>
            <person name="Tapia R."/>
            <person name="Teshima H."/>
            <person name="Woyke T."/>
            <person name="Fox B.G."/>
            <person name="Angert E.R."/>
            <person name="Currie C.R."/>
        </authorList>
    </citation>
    <scope>NUCLEOTIDE SEQUENCE [LARGE SCALE GENOMIC DNA]</scope>
    <source>
        <strain evidence="13">ATCC 49066 / DSM 5427 / NCIMB 11756 / RHM5</strain>
    </source>
</reference>
<dbReference type="Pfam" id="PF00117">
    <property type="entry name" value="GATase"/>
    <property type="match status" value="1"/>
</dbReference>
<dbReference type="eggNOG" id="COG0519">
    <property type="taxonomic scope" value="Bacteria"/>
</dbReference>
<evidence type="ECO:0000256" key="6">
    <source>
        <dbReference type="ARBA" id="ARBA00022755"/>
    </source>
</evidence>
<evidence type="ECO:0000256" key="7">
    <source>
        <dbReference type="ARBA" id="ARBA00022840"/>
    </source>
</evidence>
<dbReference type="FunFam" id="3.40.50.880:FF:000001">
    <property type="entry name" value="GMP synthase [glutamine-hydrolyzing]"/>
    <property type="match status" value="1"/>
</dbReference>
<dbReference type="InterPro" id="IPR025777">
    <property type="entry name" value="GMPS_ATP_PPase_dom"/>
</dbReference>
<dbReference type="SUPFAM" id="SSF52402">
    <property type="entry name" value="Adenine nucleotide alpha hydrolases-like"/>
    <property type="match status" value="1"/>
</dbReference>
<dbReference type="PRINTS" id="PR00096">
    <property type="entry name" value="GATASE"/>
</dbReference>
<dbReference type="Pfam" id="PF03054">
    <property type="entry name" value="tRNA_Me_trans"/>
    <property type="match status" value="1"/>
</dbReference>
<dbReference type="HOGENOM" id="CLU_014340_0_5_9"/>
<name>F2JR37_CELLD</name>
<dbReference type="InterPro" id="IPR004739">
    <property type="entry name" value="GMP_synth_GATase"/>
</dbReference>
<feature type="binding site" evidence="10">
    <location>
        <begin position="223"/>
        <end position="229"/>
    </location>
    <ligand>
        <name>ATP</name>
        <dbReference type="ChEBI" id="CHEBI:30616"/>
    </ligand>
</feature>
<dbReference type="Gene3D" id="3.30.300.10">
    <property type="match status" value="1"/>
</dbReference>
<evidence type="ECO:0000256" key="9">
    <source>
        <dbReference type="HAMAP-Rule" id="MF_00344"/>
    </source>
</evidence>
<evidence type="ECO:0000256" key="4">
    <source>
        <dbReference type="ARBA" id="ARBA00022741"/>
    </source>
</evidence>
<protein>
    <recommendedName>
        <fullName evidence="9">GMP synthase [glutamine-hydrolyzing]</fullName>
        <ecNumber evidence="9">6.3.5.2</ecNumber>
    </recommendedName>
    <alternativeName>
        <fullName evidence="9">GMP synthetase</fullName>
    </alternativeName>
    <alternativeName>
        <fullName evidence="9">Glutamine amidotransferase</fullName>
    </alternativeName>
</protein>
<keyword evidence="3 9" id="KW-0436">Ligase</keyword>
<dbReference type="PANTHER" id="PTHR11922:SF2">
    <property type="entry name" value="GMP SYNTHASE [GLUTAMINE-HYDROLYZING]"/>
    <property type="match status" value="1"/>
</dbReference>
<dbReference type="AlphaFoldDB" id="F2JR37"/>
<dbReference type="GO" id="GO:0005524">
    <property type="term" value="F:ATP binding"/>
    <property type="evidence" value="ECO:0007669"/>
    <property type="project" value="UniProtKB-UniRule"/>
</dbReference>
<evidence type="ECO:0000256" key="5">
    <source>
        <dbReference type="ARBA" id="ARBA00022749"/>
    </source>
</evidence>
<dbReference type="Gene3D" id="3.40.50.880">
    <property type="match status" value="1"/>
</dbReference>
<dbReference type="CDD" id="cd01997">
    <property type="entry name" value="GMP_synthase_C"/>
    <property type="match status" value="1"/>
</dbReference>
<dbReference type="Proteomes" id="UP000008467">
    <property type="component" value="Chromosome"/>
</dbReference>
<dbReference type="Pfam" id="PF00958">
    <property type="entry name" value="GMP_synt_C"/>
    <property type="match status" value="1"/>
</dbReference>
<keyword evidence="6 9" id="KW-0658">Purine biosynthesis</keyword>
<evidence type="ECO:0000259" key="11">
    <source>
        <dbReference type="PROSITE" id="PS51553"/>
    </source>
</evidence>
<dbReference type="HAMAP" id="MF_00344">
    <property type="entry name" value="GMP_synthase"/>
    <property type="match status" value="1"/>
</dbReference>
<dbReference type="InterPro" id="IPR014729">
    <property type="entry name" value="Rossmann-like_a/b/a_fold"/>
</dbReference>
<comment type="catalytic activity">
    <reaction evidence="9">
        <text>XMP + L-glutamine + ATP + H2O = GMP + L-glutamate + AMP + diphosphate + 2 H(+)</text>
        <dbReference type="Rhea" id="RHEA:11680"/>
        <dbReference type="ChEBI" id="CHEBI:15377"/>
        <dbReference type="ChEBI" id="CHEBI:15378"/>
        <dbReference type="ChEBI" id="CHEBI:29985"/>
        <dbReference type="ChEBI" id="CHEBI:30616"/>
        <dbReference type="ChEBI" id="CHEBI:33019"/>
        <dbReference type="ChEBI" id="CHEBI:57464"/>
        <dbReference type="ChEBI" id="CHEBI:58115"/>
        <dbReference type="ChEBI" id="CHEBI:58359"/>
        <dbReference type="ChEBI" id="CHEBI:456215"/>
        <dbReference type="EC" id="6.3.5.2"/>
    </reaction>
</comment>
<organism evidence="12 13">
    <name type="scientific">Cellulosilyticum lentocellum (strain ATCC 49066 / DSM 5427 / NCIMB 11756 / RHM5)</name>
    <name type="common">Clostridium lentocellum</name>
    <dbReference type="NCBI Taxonomy" id="642492"/>
    <lineage>
        <taxon>Bacteria</taxon>
        <taxon>Bacillati</taxon>
        <taxon>Bacillota</taxon>
        <taxon>Clostridia</taxon>
        <taxon>Lachnospirales</taxon>
        <taxon>Cellulosilyticaceae</taxon>
        <taxon>Cellulosilyticum</taxon>
    </lineage>
</organism>
<dbReference type="GO" id="GO:0003921">
    <property type="term" value="F:GMP synthase activity"/>
    <property type="evidence" value="ECO:0007669"/>
    <property type="project" value="InterPro"/>
</dbReference>
<dbReference type="SUPFAM" id="SSF52317">
    <property type="entry name" value="Class I glutamine amidotransferase-like"/>
    <property type="match status" value="1"/>
</dbReference>
<accession>F2JR37</accession>
<sequence length="513" mass="56750">MNHELVIVLDFGGQYNQLIARRVRECNVYCEVHPYNISIEKIKEMNPKGIIFTGGPNSVYGEDSPLCDKTLFELGIPVLGICYGSQLTAHLLGGKVATAPVSEYGKTEVDIDTTSKLFAGVSPKTICWMSHTDYIEQAPADFTITAHTPVCPVAAMENVEKGIYAVQFHPEVMHTQEGMTMLSNFVLNICECQGDWKMDSFVETTIKALRKKVGNGKVLCALSGGVDSSVAAVMLSKAIGKQLTCVFVDHGLLRKNEGDEVEAVFGPEGHYDLNFIRVNAQERFYEKLKGVEEPEAKRKIIGEEFIRVFEEEAKKIGTVDFLVQGTIYPDVIESGLGKSAVIKSHHNVGGLPDYVDFKEIIEPLRLLFKDEVRKAGLELGIPEYLVFRQPFPGPGLGIRIIGEVTAEKVRIVQDADWIYREEIAKAGIAKEIGQYFAALTNMRSVGVMGDERTYDYAVALRAVTTSDFMTAESADLPWEVLGKVTTRIVNEVKGVNRVLYDCTGKPPATIEFE</sequence>
<dbReference type="STRING" id="642492.Clole_3328"/>
<gene>
    <name evidence="9" type="primary">guaA</name>
    <name evidence="12" type="ordered locus">Clole_3328</name>
</gene>
<feature type="active site" evidence="9">
    <location>
        <position position="171"/>
    </location>
</feature>
<keyword evidence="8 9" id="KW-0315">Glutamine amidotransferase</keyword>
<dbReference type="PANTHER" id="PTHR11922">
    <property type="entry name" value="GMP SYNTHASE-RELATED"/>
    <property type="match status" value="1"/>
</dbReference>
<dbReference type="CDD" id="cd01742">
    <property type="entry name" value="GATase1_GMP_Synthase"/>
    <property type="match status" value="1"/>
</dbReference>
<dbReference type="InterPro" id="IPR029062">
    <property type="entry name" value="Class_I_gatase-like"/>
</dbReference>
<keyword evidence="4 9" id="KW-0547">Nucleotide-binding</keyword>
<proteinExistence type="inferred from homology"/>
<keyword evidence="13" id="KW-1185">Reference proteome</keyword>
<dbReference type="PROSITE" id="PS51273">
    <property type="entry name" value="GATASE_TYPE_1"/>
    <property type="match status" value="1"/>
</dbReference>
<dbReference type="EC" id="6.3.5.2" evidence="9"/>
<dbReference type="NCBIfam" id="NF000848">
    <property type="entry name" value="PRK00074.1"/>
    <property type="match status" value="1"/>
</dbReference>
<feature type="active site" evidence="9">
    <location>
        <position position="169"/>
    </location>
</feature>
<dbReference type="UniPathway" id="UPA00189">
    <property type="reaction ID" value="UER00296"/>
</dbReference>
<feature type="active site" description="Nucleophile" evidence="9">
    <location>
        <position position="82"/>
    </location>
</feature>
<dbReference type="Gene3D" id="3.40.50.620">
    <property type="entry name" value="HUPs"/>
    <property type="match status" value="1"/>
</dbReference>
<dbReference type="GO" id="GO:0005829">
    <property type="term" value="C:cytosol"/>
    <property type="evidence" value="ECO:0007669"/>
    <property type="project" value="TreeGrafter"/>
</dbReference>
<evidence type="ECO:0000313" key="12">
    <source>
        <dbReference type="EMBL" id="ADZ85018.1"/>
    </source>
</evidence>
<dbReference type="NCBIfam" id="TIGR00888">
    <property type="entry name" value="guaA_Nterm"/>
    <property type="match status" value="1"/>
</dbReference>
<evidence type="ECO:0000256" key="1">
    <source>
        <dbReference type="ARBA" id="ARBA00002332"/>
    </source>
</evidence>
<dbReference type="FunFam" id="3.40.50.620:FF:000001">
    <property type="entry name" value="GMP synthase [glutamine-hydrolyzing]"/>
    <property type="match status" value="1"/>
</dbReference>
<keyword evidence="5 9" id="KW-0332">GMP biosynthesis</keyword>
<dbReference type="InterPro" id="IPR022955">
    <property type="entry name" value="GMP_synthase"/>
</dbReference>
<dbReference type="InterPro" id="IPR001674">
    <property type="entry name" value="GMP_synth_C"/>
</dbReference>
<comment type="pathway">
    <text evidence="2 9">Purine metabolism; GMP biosynthesis; GMP from XMP (L-Gln route): step 1/1.</text>
</comment>
<dbReference type="NCBIfam" id="TIGR00884">
    <property type="entry name" value="guaA_Cterm"/>
    <property type="match status" value="1"/>
</dbReference>
<dbReference type="EMBL" id="CP002582">
    <property type="protein sequence ID" value="ADZ85018.1"/>
    <property type="molecule type" value="Genomic_DNA"/>
</dbReference>
<evidence type="ECO:0000313" key="13">
    <source>
        <dbReference type="Proteomes" id="UP000008467"/>
    </source>
</evidence>